<dbReference type="InterPro" id="IPR015500">
    <property type="entry name" value="Peptidase_S8_subtilisin-rel"/>
</dbReference>
<dbReference type="Pfam" id="PF00082">
    <property type="entry name" value="Peptidase_S8"/>
    <property type="match status" value="1"/>
</dbReference>
<sequence>MIWQRFLPCILFAAKAMSYAPEELAEAAPMNFEVPENRYIVEFETSFADAQDDLGNQNLQFSVSNHYESSAFLGMSIQIHNPNEFSLDDVLSLPSVRNVWQASYVTLDFKSDKSASPQWSPHSITGVDTVHDKAIFGEGIRVAVVDSGLDIHHEAFQHLKIEGYDFTADPQNPQTTFEDSVGHGTFVSSIIVGLSNDMKGVAPGASLKMYKVFGKSATTTDDIILAALLKAYSESPDVISLSLGSDRGYPSMPISIVASRIAETIPVVFAAGNSGRKGPFHASSGASGNGVIAVASVESTQHASWSATLKSSSGEKLTFDYIGNDGSKIATDFVFEVEYIGNACAIPASFDSNAGKIVMGIRGTCKNSEIENAIRSNHYSGSIMFVSPGEMHTPKFESHDKIFGLTTNSVRSWLKRELNDNNEISISFAQEDTHGAIAKIDGSAGQISAFTSWGPTFHQDFYPHIAAPGGNVFGAHLGGGYSISSGTSFACPYIAGVIALYLSEHGRVEPQTLRRKIINSGSLLSRAYSSGYIDYIKTKTDLSKYAPLIQQGNGLVNVESMWNLTTNILSEPYFLLNDTDNRISSFKISFANESPEQVTYRIRHREMDVVNTCDSTKRYVSSYWPEFVDSRPQVEILETSLVLEAGSKGSVSVQVRAPLTIDKAKAPVFQGVIEIMGSNGDEFTVPFIGSEFSAKEWTPITQQPLLLIRDKSGLRKIAEEEKLSFEPLRTPSLFYSIRYASELYSVDLVEELFDVAQIQLPLLSSTKNYLGPIRAFAPQSGSSIAFPIVFSPISAGPTFVQPQSFSNGTAIPSGRYKFLCRALKIFGKPSNINDWQFFLTDSFTVALSQSENHQFATGRMIKGKNNFRFKRDEETPLLSAEQFLVEAEIEERAARKSNNVLRLRRSLTSISGALSGFTNDIQFSNDASSSKPYALLSLLMYVLTWTF</sequence>
<dbReference type="PROSITE" id="PS00136">
    <property type="entry name" value="SUBTILASE_ASP"/>
    <property type="match status" value="1"/>
</dbReference>
<dbReference type="RefSeq" id="XP_062877191.1">
    <property type="nucleotide sequence ID" value="XM_063021121.1"/>
</dbReference>
<proteinExistence type="inferred from homology"/>
<comment type="similarity">
    <text evidence="1 7 8">Belongs to the peptidase S8 family.</text>
</comment>
<dbReference type="InterPro" id="IPR022398">
    <property type="entry name" value="Peptidase_S8_His-AS"/>
</dbReference>
<dbReference type="GeneID" id="88173164"/>
<name>A0AAX4H8K5_9ASCO</name>
<dbReference type="InterPro" id="IPR010435">
    <property type="entry name" value="C5a/SBT2-like_Fn3"/>
</dbReference>
<dbReference type="Pfam" id="PF06280">
    <property type="entry name" value="fn3_5"/>
    <property type="match status" value="1"/>
</dbReference>
<evidence type="ECO:0000313" key="13">
    <source>
        <dbReference type="Proteomes" id="UP001338582"/>
    </source>
</evidence>
<gene>
    <name evidence="12" type="ORF">PUMCH_002099</name>
</gene>
<dbReference type="Gene3D" id="3.40.50.200">
    <property type="entry name" value="Peptidase S8/S53 domain"/>
    <property type="match status" value="2"/>
</dbReference>
<feature type="active site" description="Charge relay system" evidence="6 7">
    <location>
        <position position="146"/>
    </location>
</feature>
<dbReference type="SUPFAM" id="SSF52743">
    <property type="entry name" value="Subtilisin-like"/>
    <property type="match status" value="1"/>
</dbReference>
<dbReference type="AlphaFoldDB" id="A0AAX4H8K5"/>
<dbReference type="InterPro" id="IPR023827">
    <property type="entry name" value="Peptidase_S8_Asp-AS"/>
</dbReference>
<dbReference type="GO" id="GO:0004252">
    <property type="term" value="F:serine-type endopeptidase activity"/>
    <property type="evidence" value="ECO:0007669"/>
    <property type="project" value="UniProtKB-UniRule"/>
</dbReference>
<evidence type="ECO:0000256" key="5">
    <source>
        <dbReference type="ARBA" id="ARBA00022825"/>
    </source>
</evidence>
<evidence type="ECO:0000256" key="6">
    <source>
        <dbReference type="PIRSR" id="PIRSR615500-1"/>
    </source>
</evidence>
<feature type="active site" description="Charge relay system" evidence="6 7">
    <location>
        <position position="183"/>
    </location>
</feature>
<dbReference type="InterPro" id="IPR023828">
    <property type="entry name" value="Peptidase_S8_Ser-AS"/>
</dbReference>
<dbReference type="PROSITE" id="PS00138">
    <property type="entry name" value="SUBTILASE_SER"/>
    <property type="match status" value="1"/>
</dbReference>
<dbReference type="PRINTS" id="PR00723">
    <property type="entry name" value="SUBTILISIN"/>
</dbReference>
<dbReference type="KEGG" id="asau:88173164"/>
<evidence type="ECO:0000256" key="1">
    <source>
        <dbReference type="ARBA" id="ARBA00011073"/>
    </source>
</evidence>
<dbReference type="PANTHER" id="PTHR43806">
    <property type="entry name" value="PEPTIDASE S8"/>
    <property type="match status" value="1"/>
</dbReference>
<reference evidence="12 13" key="1">
    <citation type="submission" date="2023-10" db="EMBL/GenBank/DDBJ databases">
        <title>Draft Genome Sequence of Candida saopaulonensis from a very Premature Infant with Sepsis.</title>
        <authorList>
            <person name="Ning Y."/>
            <person name="Dai R."/>
            <person name="Xiao M."/>
            <person name="Xu Y."/>
            <person name="Yan Q."/>
            <person name="Zhang L."/>
        </authorList>
    </citation>
    <scope>NUCLEOTIDE SEQUENCE [LARGE SCALE GENOMIC DNA]</scope>
    <source>
        <strain evidence="12 13">19XY460</strain>
    </source>
</reference>
<dbReference type="GO" id="GO:0016020">
    <property type="term" value="C:membrane"/>
    <property type="evidence" value="ECO:0007669"/>
    <property type="project" value="InterPro"/>
</dbReference>
<protein>
    <recommendedName>
        <fullName evidence="14">Peptidase S8/S53 domain-containing protein</fullName>
    </recommendedName>
</protein>
<dbReference type="PROSITE" id="PS00137">
    <property type="entry name" value="SUBTILASE_HIS"/>
    <property type="match status" value="1"/>
</dbReference>
<feature type="active site" description="Charge relay system" evidence="6 7">
    <location>
        <position position="488"/>
    </location>
</feature>
<keyword evidence="2 7" id="KW-0645">Protease</keyword>
<evidence type="ECO:0008006" key="14">
    <source>
        <dbReference type="Google" id="ProtNLM"/>
    </source>
</evidence>
<keyword evidence="5 7" id="KW-0720">Serine protease</keyword>
<dbReference type="InterPro" id="IPR036852">
    <property type="entry name" value="Peptidase_S8/S53_dom_sf"/>
</dbReference>
<keyword evidence="13" id="KW-1185">Reference proteome</keyword>
<evidence type="ECO:0000256" key="7">
    <source>
        <dbReference type="PROSITE-ProRule" id="PRU01240"/>
    </source>
</evidence>
<evidence type="ECO:0000256" key="2">
    <source>
        <dbReference type="ARBA" id="ARBA00022670"/>
    </source>
</evidence>
<feature type="domain" description="Peptidase S8/S53" evidence="10">
    <location>
        <begin position="137"/>
        <end position="521"/>
    </location>
</feature>
<evidence type="ECO:0000256" key="9">
    <source>
        <dbReference type="SAM" id="SignalP"/>
    </source>
</evidence>
<evidence type="ECO:0000259" key="11">
    <source>
        <dbReference type="Pfam" id="PF06280"/>
    </source>
</evidence>
<accession>A0AAX4H8K5</accession>
<keyword evidence="3 9" id="KW-0732">Signal</keyword>
<organism evidence="12 13">
    <name type="scientific">Australozyma saopauloensis</name>
    <dbReference type="NCBI Taxonomy" id="291208"/>
    <lineage>
        <taxon>Eukaryota</taxon>
        <taxon>Fungi</taxon>
        <taxon>Dikarya</taxon>
        <taxon>Ascomycota</taxon>
        <taxon>Saccharomycotina</taxon>
        <taxon>Pichiomycetes</taxon>
        <taxon>Metschnikowiaceae</taxon>
        <taxon>Australozyma</taxon>
    </lineage>
</organism>
<keyword evidence="4 7" id="KW-0378">Hydrolase</keyword>
<dbReference type="PROSITE" id="PS51892">
    <property type="entry name" value="SUBTILASE"/>
    <property type="match status" value="1"/>
</dbReference>
<evidence type="ECO:0000313" key="12">
    <source>
        <dbReference type="EMBL" id="WPK24808.1"/>
    </source>
</evidence>
<dbReference type="GO" id="GO:0006508">
    <property type="term" value="P:proteolysis"/>
    <property type="evidence" value="ECO:0007669"/>
    <property type="project" value="UniProtKB-KW"/>
</dbReference>
<feature type="chain" id="PRO_5043702251" description="Peptidase S8/S53 domain-containing protein" evidence="9">
    <location>
        <begin position="19"/>
        <end position="947"/>
    </location>
</feature>
<feature type="signal peptide" evidence="9">
    <location>
        <begin position="1"/>
        <end position="18"/>
    </location>
</feature>
<feature type="domain" description="C5a peptidase/Subtilisin-like protease SBT2-like Fn3-like" evidence="11">
    <location>
        <begin position="576"/>
        <end position="687"/>
    </location>
</feature>
<evidence type="ECO:0000259" key="10">
    <source>
        <dbReference type="Pfam" id="PF00082"/>
    </source>
</evidence>
<dbReference type="InterPro" id="IPR050131">
    <property type="entry name" value="Peptidase_S8_subtilisin-like"/>
</dbReference>
<evidence type="ECO:0000256" key="8">
    <source>
        <dbReference type="RuleBase" id="RU003355"/>
    </source>
</evidence>
<dbReference type="InterPro" id="IPR000209">
    <property type="entry name" value="Peptidase_S8/S53_dom"/>
</dbReference>
<dbReference type="PANTHER" id="PTHR43806:SF66">
    <property type="entry name" value="SERIN ENDOPEPTIDASE"/>
    <property type="match status" value="1"/>
</dbReference>
<dbReference type="EMBL" id="CP138895">
    <property type="protein sequence ID" value="WPK24808.1"/>
    <property type="molecule type" value="Genomic_DNA"/>
</dbReference>
<dbReference type="Proteomes" id="UP001338582">
    <property type="component" value="Chromosome 2"/>
</dbReference>
<evidence type="ECO:0000256" key="3">
    <source>
        <dbReference type="ARBA" id="ARBA00022729"/>
    </source>
</evidence>
<evidence type="ECO:0000256" key="4">
    <source>
        <dbReference type="ARBA" id="ARBA00022801"/>
    </source>
</evidence>